<feature type="transmembrane region" description="Helical" evidence="1">
    <location>
        <begin position="115"/>
        <end position="136"/>
    </location>
</feature>
<feature type="transmembrane region" description="Helical" evidence="1">
    <location>
        <begin position="179"/>
        <end position="199"/>
    </location>
</feature>
<organism evidence="2 3">
    <name type="scientific">Phytophthora nicotianae P1976</name>
    <dbReference type="NCBI Taxonomy" id="1317066"/>
    <lineage>
        <taxon>Eukaryota</taxon>
        <taxon>Sar</taxon>
        <taxon>Stramenopiles</taxon>
        <taxon>Oomycota</taxon>
        <taxon>Peronosporomycetes</taxon>
        <taxon>Peronosporales</taxon>
        <taxon>Peronosporaceae</taxon>
        <taxon>Phytophthora</taxon>
    </lineage>
</organism>
<keyword evidence="1" id="KW-1133">Transmembrane helix</keyword>
<dbReference type="Proteomes" id="UP000028582">
    <property type="component" value="Unassembled WGS sequence"/>
</dbReference>
<name>A0A081AUG3_PHYNI</name>
<reference evidence="2 3" key="1">
    <citation type="submission" date="2013-11" db="EMBL/GenBank/DDBJ databases">
        <title>The Genome Sequence of Phytophthora parasitica P1976.</title>
        <authorList>
            <consortium name="The Broad Institute Genomics Platform"/>
            <person name="Russ C."/>
            <person name="Tyler B."/>
            <person name="Panabieres F."/>
            <person name="Shan W."/>
            <person name="Tripathy S."/>
            <person name="Grunwald N."/>
            <person name="Machado M."/>
            <person name="Johnson C.S."/>
            <person name="Walker B."/>
            <person name="Young S."/>
            <person name="Zeng Q."/>
            <person name="Gargeya S."/>
            <person name="Fitzgerald M."/>
            <person name="Haas B."/>
            <person name="Abouelleil A."/>
            <person name="Allen A.W."/>
            <person name="Alvarado L."/>
            <person name="Arachchi H.M."/>
            <person name="Berlin A.M."/>
            <person name="Chapman S.B."/>
            <person name="Gainer-Dewar J."/>
            <person name="Goldberg J."/>
            <person name="Griggs A."/>
            <person name="Gujja S."/>
            <person name="Hansen M."/>
            <person name="Howarth C."/>
            <person name="Imamovic A."/>
            <person name="Ireland A."/>
            <person name="Larimer J."/>
            <person name="McCowan C."/>
            <person name="Murphy C."/>
            <person name="Pearson M."/>
            <person name="Poon T.W."/>
            <person name="Priest M."/>
            <person name="Roberts A."/>
            <person name="Saif S."/>
            <person name="Shea T."/>
            <person name="Sisk P."/>
            <person name="Sykes S."/>
            <person name="Wortman J."/>
            <person name="Nusbaum C."/>
            <person name="Birren B."/>
        </authorList>
    </citation>
    <scope>NUCLEOTIDE SEQUENCE [LARGE SCALE GENOMIC DNA]</scope>
    <source>
        <strain evidence="2 3">P1976</strain>
    </source>
</reference>
<accession>A0A081AUG3</accession>
<dbReference type="AlphaFoldDB" id="A0A081AUG3"/>
<feature type="transmembrane region" description="Helical" evidence="1">
    <location>
        <begin position="148"/>
        <end position="167"/>
    </location>
</feature>
<feature type="transmembrane region" description="Helical" evidence="1">
    <location>
        <begin position="88"/>
        <end position="108"/>
    </location>
</feature>
<keyword evidence="1" id="KW-0472">Membrane</keyword>
<evidence type="ECO:0000256" key="1">
    <source>
        <dbReference type="SAM" id="Phobius"/>
    </source>
</evidence>
<evidence type="ECO:0000313" key="2">
    <source>
        <dbReference type="EMBL" id="ETO82524.1"/>
    </source>
</evidence>
<protein>
    <submittedName>
        <fullName evidence="2">Uncharacterized protein</fullName>
    </submittedName>
</protein>
<evidence type="ECO:0000313" key="3">
    <source>
        <dbReference type="Proteomes" id="UP000028582"/>
    </source>
</evidence>
<keyword evidence="1" id="KW-0812">Transmembrane</keyword>
<comment type="caution">
    <text evidence="2">The sequence shown here is derived from an EMBL/GenBank/DDBJ whole genome shotgun (WGS) entry which is preliminary data.</text>
</comment>
<dbReference type="OrthoDB" id="127226at2759"/>
<dbReference type="EMBL" id="ANJA01000674">
    <property type="protein sequence ID" value="ETO82524.1"/>
    <property type="molecule type" value="Genomic_DNA"/>
</dbReference>
<sequence>MTRASTSSCSKLTCDNKGVHAREKVATPFCHCRQKQSPTKFYGESNVGTRDASQRSSWIYWQCASPLELPPPTYLPVRDRVAPIFVEYNPALLGVSAAVTLMLLRVLYFERSRRFVNVLILMLFSAAQAATFVGLVKEGIYNYLMSPLVAGALYFVVVVCVSCKLFMIYGTRFVTSTEFGLFQFILLAWLAWDAEWMFLVVPVDEYAYRAIYIYTDIVLSVFFSIAWLASLLGSHR</sequence>
<proteinExistence type="predicted"/>
<feature type="transmembrane region" description="Helical" evidence="1">
    <location>
        <begin position="211"/>
        <end position="232"/>
    </location>
</feature>
<gene>
    <name evidence="2" type="ORF">F444_03301</name>
</gene>